<protein>
    <submittedName>
        <fullName evidence="4">XRE family transcriptional regulator</fullName>
    </submittedName>
</protein>
<dbReference type="SMART" id="SM00342">
    <property type="entry name" value="HTH_ARAC"/>
    <property type="match status" value="1"/>
</dbReference>
<evidence type="ECO:0000313" key="5">
    <source>
        <dbReference type="Proteomes" id="UP000619743"/>
    </source>
</evidence>
<evidence type="ECO:0000259" key="3">
    <source>
        <dbReference type="PROSITE" id="PS01124"/>
    </source>
</evidence>
<dbReference type="InterPro" id="IPR009594">
    <property type="entry name" value="Tscrpt_reg_HTH_AraC_N"/>
</dbReference>
<dbReference type="SUPFAM" id="SSF46689">
    <property type="entry name" value="Homeodomain-like"/>
    <property type="match status" value="2"/>
</dbReference>
<dbReference type="GO" id="GO:0043565">
    <property type="term" value="F:sequence-specific DNA binding"/>
    <property type="evidence" value="ECO:0007669"/>
    <property type="project" value="InterPro"/>
</dbReference>
<evidence type="ECO:0000313" key="4">
    <source>
        <dbReference type="EMBL" id="GGA81815.1"/>
    </source>
</evidence>
<dbReference type="Gene3D" id="1.10.10.60">
    <property type="entry name" value="Homeodomain-like"/>
    <property type="match status" value="2"/>
</dbReference>
<dbReference type="PANTHER" id="PTHR43436">
    <property type="entry name" value="ARAC-FAMILY TRANSCRIPTIONAL REGULATOR"/>
    <property type="match status" value="1"/>
</dbReference>
<dbReference type="InterPro" id="IPR018060">
    <property type="entry name" value="HTH_AraC"/>
</dbReference>
<reference evidence="5" key="1">
    <citation type="journal article" date="2019" name="Int. J. Syst. Evol. Microbiol.">
        <title>The Global Catalogue of Microorganisms (GCM) 10K type strain sequencing project: providing services to taxonomists for standard genome sequencing and annotation.</title>
        <authorList>
            <consortium name="The Broad Institute Genomics Platform"/>
            <consortium name="The Broad Institute Genome Sequencing Center for Infectious Disease"/>
            <person name="Wu L."/>
            <person name="Ma J."/>
        </authorList>
    </citation>
    <scope>NUCLEOTIDE SEQUENCE [LARGE SCALE GENOMIC DNA]</scope>
    <source>
        <strain evidence="5">CGMCC 1.10130</strain>
    </source>
</reference>
<gene>
    <name evidence="4" type="primary">yqhC</name>
    <name evidence="4" type="ORF">GCM10011369_24760</name>
</gene>
<dbReference type="PANTHER" id="PTHR43436:SF2">
    <property type="entry name" value="ARAC_XYLS FAMILY TRANSCRIPTIONAL REGULATOR"/>
    <property type="match status" value="1"/>
</dbReference>
<dbReference type="Pfam" id="PF12833">
    <property type="entry name" value="HTH_18"/>
    <property type="match status" value="1"/>
</dbReference>
<dbReference type="Pfam" id="PF06719">
    <property type="entry name" value="AraC_N"/>
    <property type="match status" value="1"/>
</dbReference>
<dbReference type="AlphaFoldDB" id="A0A8J2U6E9"/>
<keyword evidence="5" id="KW-1185">Reference proteome</keyword>
<dbReference type="EMBL" id="BMDX01000012">
    <property type="protein sequence ID" value="GGA81815.1"/>
    <property type="molecule type" value="Genomic_DNA"/>
</dbReference>
<dbReference type="Proteomes" id="UP000619743">
    <property type="component" value="Unassembled WGS sequence"/>
</dbReference>
<evidence type="ECO:0000256" key="1">
    <source>
        <dbReference type="ARBA" id="ARBA00023015"/>
    </source>
</evidence>
<evidence type="ECO:0000256" key="2">
    <source>
        <dbReference type="ARBA" id="ARBA00023163"/>
    </source>
</evidence>
<proteinExistence type="predicted"/>
<sequence>MLSQLMQSYVDQHGLNDREGIIDTVIEGVRFYRSSVGCERQPLLYQSGVIILAQGCKTIHLAEQHVNYGPGDYLVLGVPMPLECEAFAVDGKPLLGLNIDVEPSLLHQQVDQLIRFGYQCASERCNPDLGLHSVQLDERMADAVKRLLIALQSDAEANIIGSAIVAEIIYYILIGPKGHVLFDLAQHDGHYARIARVLNRIHQTYAETITVEDLAAAANMSVSAFHRSFRQVTLESPLQYLKKVRLMKAKELIVNEGKRANDAALMVGYSSPSQFSREFKRHFNATPKAVAS</sequence>
<name>A0A8J2U6E9_9GAMM</name>
<accession>A0A8J2U6E9</accession>
<feature type="domain" description="HTH araC/xylS-type" evidence="3">
    <location>
        <begin position="195"/>
        <end position="292"/>
    </location>
</feature>
<organism evidence="4 5">
    <name type="scientific">Neiella marina</name>
    <dbReference type="NCBI Taxonomy" id="508461"/>
    <lineage>
        <taxon>Bacteria</taxon>
        <taxon>Pseudomonadati</taxon>
        <taxon>Pseudomonadota</taxon>
        <taxon>Gammaproteobacteria</taxon>
        <taxon>Alteromonadales</taxon>
        <taxon>Echinimonadaceae</taxon>
        <taxon>Neiella</taxon>
    </lineage>
</organism>
<dbReference type="GO" id="GO:0003700">
    <property type="term" value="F:DNA-binding transcription factor activity"/>
    <property type="evidence" value="ECO:0007669"/>
    <property type="project" value="InterPro"/>
</dbReference>
<keyword evidence="1" id="KW-0805">Transcription regulation</keyword>
<keyword evidence="2" id="KW-0804">Transcription</keyword>
<dbReference type="InterPro" id="IPR009057">
    <property type="entry name" value="Homeodomain-like_sf"/>
</dbReference>
<comment type="caution">
    <text evidence="4">The sequence shown here is derived from an EMBL/GenBank/DDBJ whole genome shotgun (WGS) entry which is preliminary data.</text>
</comment>
<dbReference type="RefSeq" id="WP_229744740.1">
    <property type="nucleotide sequence ID" value="NZ_BMDX01000012.1"/>
</dbReference>
<dbReference type="PROSITE" id="PS01124">
    <property type="entry name" value="HTH_ARAC_FAMILY_2"/>
    <property type="match status" value="1"/>
</dbReference>